<dbReference type="InterPro" id="IPR038770">
    <property type="entry name" value="Na+/solute_symporter_sf"/>
</dbReference>
<keyword evidence="2" id="KW-0472">Membrane</keyword>
<dbReference type="Pfam" id="PF13593">
    <property type="entry name" value="SBF_like"/>
    <property type="match status" value="1"/>
</dbReference>
<feature type="transmembrane region" description="Helical" evidence="2">
    <location>
        <begin position="420"/>
        <end position="444"/>
    </location>
</feature>
<dbReference type="GO" id="GO:0005886">
    <property type="term" value="C:plasma membrane"/>
    <property type="evidence" value="ECO:0007669"/>
    <property type="project" value="TreeGrafter"/>
</dbReference>
<name>A0AAJ8KL26_9TREE</name>
<dbReference type="PANTHER" id="PTHR18640:SF5">
    <property type="entry name" value="SODIUM_BILE ACID COTRANSPORTER 7"/>
    <property type="match status" value="1"/>
</dbReference>
<evidence type="ECO:0000313" key="3">
    <source>
        <dbReference type="EMBL" id="WWC60372.1"/>
    </source>
</evidence>
<feature type="transmembrane region" description="Helical" evidence="2">
    <location>
        <begin position="158"/>
        <end position="178"/>
    </location>
</feature>
<proteinExistence type="predicted"/>
<dbReference type="Proteomes" id="UP000078595">
    <property type="component" value="Chromosome 3"/>
</dbReference>
<feature type="transmembrane region" description="Helical" evidence="2">
    <location>
        <begin position="120"/>
        <end position="138"/>
    </location>
</feature>
<feature type="transmembrane region" description="Helical" evidence="2">
    <location>
        <begin position="190"/>
        <end position="213"/>
    </location>
</feature>
<reference evidence="3" key="2">
    <citation type="submission" date="2024-02" db="EMBL/GenBank/DDBJ databases">
        <title>Comparative genomics of Cryptococcus and Kwoniella reveals pathogenesis evolution and contrasting modes of karyotype evolution via chromosome fusion or intercentromeric recombination.</title>
        <authorList>
            <person name="Coelho M.A."/>
            <person name="David-Palma M."/>
            <person name="Shea T."/>
            <person name="Bowers K."/>
            <person name="McGinley-Smith S."/>
            <person name="Mohammad A.W."/>
            <person name="Gnirke A."/>
            <person name="Yurkov A.M."/>
            <person name="Nowrousian M."/>
            <person name="Sun S."/>
            <person name="Cuomo C.A."/>
            <person name="Heitman J."/>
        </authorList>
    </citation>
    <scope>NUCLEOTIDE SEQUENCE</scope>
    <source>
        <strain evidence="3">CBS 10117</strain>
    </source>
</reference>
<keyword evidence="2" id="KW-0812">Transmembrane</keyword>
<feature type="transmembrane region" description="Helical" evidence="2">
    <location>
        <begin position="44"/>
        <end position="65"/>
    </location>
</feature>
<evidence type="ECO:0000256" key="1">
    <source>
        <dbReference type="SAM" id="MobiDB-lite"/>
    </source>
</evidence>
<dbReference type="KEGG" id="kdj:28966661"/>
<dbReference type="GeneID" id="28966661"/>
<sequence>MSNTLRSPSPPLTTVTGDSKHLDTAQAHTKADAKPRKWYHPVTVLGFLLDNWFLIGIGVSIVLAWRFPNVASDGGVIRSEYSIKYGAISLIFLITGLTLSTSSLYNQIKNWKLHLFTQGFSFLFFPAVVFAIVNIVNAAQDQGESQSQGGKGGGIDQYILAGLIVMGIMPTTVASNITMTRLAGGNVESATIEVCIGNLIGAFITPLLCSAFFSSDTWSFGRPRASDSGGSTADGLREIYKQLAKQLGLAIFVPLFVGQIIQNVFPKQTKYVCNKLRLAKISTFFLLLLIWSVFSTQFENRAFESVSTASIIFLVFLNLGLYAAFTLLCVFLTRLPFLPPTLASQNTLSALDQKHSVPIADTNESLGRDRRRSWRKVVHSFRFNKAESTAICFCAVAKGMVVGAPTLSILYGGLPEKQRAILSIPLVLYQGQQVAVAQILVYFFKKWNNKPDKYFDDAPSPASKSQTLPIVNKGGRGSGGSAEIRSEKSRDA</sequence>
<dbReference type="AlphaFoldDB" id="A0AAJ8KL26"/>
<evidence type="ECO:0000313" key="4">
    <source>
        <dbReference type="Proteomes" id="UP000078595"/>
    </source>
</evidence>
<dbReference type="PANTHER" id="PTHR18640">
    <property type="entry name" value="SOLUTE CARRIER FAMILY 10 MEMBER 7"/>
    <property type="match status" value="1"/>
</dbReference>
<protein>
    <recommendedName>
        <fullName evidence="5">Sodium/bile acid cotransporter 7-B/bile acid cotransporter 7-B</fullName>
    </recommendedName>
</protein>
<evidence type="ECO:0000256" key="2">
    <source>
        <dbReference type="SAM" id="Phobius"/>
    </source>
</evidence>
<dbReference type="RefSeq" id="XP_065824734.1">
    <property type="nucleotide sequence ID" value="XM_065968662.1"/>
</dbReference>
<feature type="transmembrane region" description="Helical" evidence="2">
    <location>
        <begin position="85"/>
        <end position="108"/>
    </location>
</feature>
<feature type="transmembrane region" description="Helical" evidence="2">
    <location>
        <begin position="390"/>
        <end position="414"/>
    </location>
</feature>
<feature type="transmembrane region" description="Helical" evidence="2">
    <location>
        <begin position="306"/>
        <end position="332"/>
    </location>
</feature>
<feature type="region of interest" description="Disordered" evidence="1">
    <location>
        <begin position="455"/>
        <end position="492"/>
    </location>
</feature>
<keyword evidence="2" id="KW-1133">Transmembrane helix</keyword>
<gene>
    <name evidence="3" type="ORF">I303_102943</name>
</gene>
<accession>A0AAJ8KL26</accession>
<organism evidence="3 4">
    <name type="scientific">Kwoniella dejecticola CBS 10117</name>
    <dbReference type="NCBI Taxonomy" id="1296121"/>
    <lineage>
        <taxon>Eukaryota</taxon>
        <taxon>Fungi</taxon>
        <taxon>Dikarya</taxon>
        <taxon>Basidiomycota</taxon>
        <taxon>Agaricomycotina</taxon>
        <taxon>Tremellomycetes</taxon>
        <taxon>Tremellales</taxon>
        <taxon>Cryptococcaceae</taxon>
        <taxon>Kwoniella</taxon>
    </lineage>
</organism>
<evidence type="ECO:0008006" key="5">
    <source>
        <dbReference type="Google" id="ProtNLM"/>
    </source>
</evidence>
<reference evidence="3" key="1">
    <citation type="submission" date="2013-07" db="EMBL/GenBank/DDBJ databases">
        <authorList>
            <consortium name="The Broad Institute Genome Sequencing Platform"/>
            <person name="Cuomo C."/>
            <person name="Litvintseva A."/>
            <person name="Chen Y."/>
            <person name="Heitman J."/>
            <person name="Sun S."/>
            <person name="Springer D."/>
            <person name="Dromer F."/>
            <person name="Young S.K."/>
            <person name="Zeng Q."/>
            <person name="Gargeya S."/>
            <person name="Fitzgerald M."/>
            <person name="Abouelleil A."/>
            <person name="Alvarado L."/>
            <person name="Berlin A.M."/>
            <person name="Chapman S.B."/>
            <person name="Dewar J."/>
            <person name="Goldberg J."/>
            <person name="Griggs A."/>
            <person name="Gujja S."/>
            <person name="Hansen M."/>
            <person name="Howarth C."/>
            <person name="Imamovic A."/>
            <person name="Larimer J."/>
            <person name="McCowan C."/>
            <person name="Murphy C."/>
            <person name="Pearson M."/>
            <person name="Priest M."/>
            <person name="Roberts A."/>
            <person name="Saif S."/>
            <person name="Shea T."/>
            <person name="Sykes S."/>
            <person name="Wortman J."/>
            <person name="Nusbaum C."/>
            <person name="Birren B."/>
        </authorList>
    </citation>
    <scope>NUCLEOTIDE SEQUENCE</scope>
    <source>
        <strain evidence="3">CBS 10117</strain>
    </source>
</reference>
<keyword evidence="4" id="KW-1185">Reference proteome</keyword>
<dbReference type="InterPro" id="IPR016833">
    <property type="entry name" value="Put_Na-Bile_cotransptr"/>
</dbReference>
<dbReference type="Gene3D" id="1.20.1530.20">
    <property type="match status" value="1"/>
</dbReference>
<feature type="transmembrane region" description="Helical" evidence="2">
    <location>
        <begin position="277"/>
        <end position="294"/>
    </location>
</feature>
<dbReference type="EMBL" id="CP144532">
    <property type="protein sequence ID" value="WWC60372.1"/>
    <property type="molecule type" value="Genomic_DNA"/>
</dbReference>